<protein>
    <submittedName>
        <fullName evidence="1">16852_t:CDS:1</fullName>
    </submittedName>
</protein>
<feature type="non-terminal residue" evidence="1">
    <location>
        <position position="688"/>
    </location>
</feature>
<name>A0ACA9LS09_9GLOM</name>
<gene>
    <name evidence="1" type="ORF">ACOLOM_LOCUS4511</name>
</gene>
<evidence type="ECO:0000313" key="1">
    <source>
        <dbReference type="EMBL" id="CAG8542102.1"/>
    </source>
</evidence>
<proteinExistence type="predicted"/>
<reference evidence="1" key="1">
    <citation type="submission" date="2021-06" db="EMBL/GenBank/DDBJ databases">
        <authorList>
            <person name="Kallberg Y."/>
            <person name="Tangrot J."/>
            <person name="Rosling A."/>
        </authorList>
    </citation>
    <scope>NUCLEOTIDE SEQUENCE</scope>
    <source>
        <strain evidence="1">CL356</strain>
    </source>
</reference>
<dbReference type="EMBL" id="CAJVPT010007481">
    <property type="protein sequence ID" value="CAG8542102.1"/>
    <property type="molecule type" value="Genomic_DNA"/>
</dbReference>
<keyword evidence="2" id="KW-1185">Reference proteome</keyword>
<comment type="caution">
    <text evidence="1">The sequence shown here is derived from an EMBL/GenBank/DDBJ whole genome shotgun (WGS) entry which is preliminary data.</text>
</comment>
<organism evidence="1 2">
    <name type="scientific">Acaulospora colombiana</name>
    <dbReference type="NCBI Taxonomy" id="27376"/>
    <lineage>
        <taxon>Eukaryota</taxon>
        <taxon>Fungi</taxon>
        <taxon>Fungi incertae sedis</taxon>
        <taxon>Mucoromycota</taxon>
        <taxon>Glomeromycotina</taxon>
        <taxon>Glomeromycetes</taxon>
        <taxon>Diversisporales</taxon>
        <taxon>Acaulosporaceae</taxon>
        <taxon>Acaulospora</taxon>
    </lineage>
</organism>
<dbReference type="Proteomes" id="UP000789525">
    <property type="component" value="Unassembled WGS sequence"/>
</dbReference>
<evidence type="ECO:0000313" key="2">
    <source>
        <dbReference type="Proteomes" id="UP000789525"/>
    </source>
</evidence>
<accession>A0ACA9LS09</accession>
<sequence length="688" mass="77693">MINCCNHPEPEIRMKAVVTLQLLSRNDENKDTLVKNKALEVLVGLLKVENNREYTHRYAAIALCDLISGSDDRKLKIAELGIIPTLATLLSGSSFLQDGETKYWSLMVTHQLASCERIHPMLVKEGFIPILANMSWQTFGSSAMPKYCLQALVRIISNMKPEDSKKELTKLLDCNIVRLLSACLRNSVENADESELLYWSIRLLHEFVVKARFHNQVVDEPGLIDTILGMLEDDDDQDVQYAAAAALYNLSSMSSRYCKSKLSTHYLVNNTPTNRGSLISISSSYDRLLGYINSLLIFTQNYDVYECVADNLEKNDKILYLVKLLMELFLQPAVKQWIKNQIDKDEGFSISVGDLLPSVETIRTNLKVSEPPTPSRKTVEVLAMTSTHIPMMAIAEENGTIKKVAYVKRKELFLVLDFSMLCKKSDVVPGFEFDFAIRPFDAANDGEEIHNVNKSRSRMRPPSENPKPDHSVIPVADSSALVPSSFKFDFQPAVSIPGVTDQKQPELTTGFGCTIFDTEVTFIPLLYYEVEMGLKGVDSQKCFQVGLTITSSSTHLLCGYMDHYFLVSFRFHKKFEDPLDFDAWLVGLLKNRIENDKDLQTEYQGHAAFVKMYTNLKLKDGDCIGWGVFDSKEPLYSECSNLDPRKISLTCFFTLNGSVVENGITDKLFSQESKFTQESDESISQDFE</sequence>